<sequence>MDRISELPDYTIHHIMSYLSAKKVAQTSVLSHKWYNFYVSYPIFDFHEPYKWFVGDLANKNPERFCKNETIIFRKRLHRFTEFVDAFLVRFGNLKLCMQKFRLLIGLLDVEASSLLDKWIGLAVKNEVKELDLIVQTYKNAMYTLPWIIFSAASLKALRLEGCKLEHIPEIISLGVFLAIFGGFGAVGVVVWCCLGLLSNISGELEPVTSLSELWGRIDGSDPAPTEPMELANWKVKDARVMSWILGFVDPLIVLNLRPYKTVKTMWEYLLKVYHQDNTACRFQLEYEIANYT</sequence>
<organism evidence="3 4">
    <name type="scientific">Acer saccharum</name>
    <name type="common">Sugar maple</name>
    <dbReference type="NCBI Taxonomy" id="4024"/>
    <lineage>
        <taxon>Eukaryota</taxon>
        <taxon>Viridiplantae</taxon>
        <taxon>Streptophyta</taxon>
        <taxon>Embryophyta</taxon>
        <taxon>Tracheophyta</taxon>
        <taxon>Spermatophyta</taxon>
        <taxon>Magnoliopsida</taxon>
        <taxon>eudicotyledons</taxon>
        <taxon>Gunneridae</taxon>
        <taxon>Pentapetalae</taxon>
        <taxon>rosids</taxon>
        <taxon>malvids</taxon>
        <taxon>Sapindales</taxon>
        <taxon>Sapindaceae</taxon>
        <taxon>Hippocastanoideae</taxon>
        <taxon>Acereae</taxon>
        <taxon>Acer</taxon>
    </lineage>
</organism>
<feature type="transmembrane region" description="Helical" evidence="1">
    <location>
        <begin position="171"/>
        <end position="198"/>
    </location>
</feature>
<keyword evidence="1" id="KW-1133">Transmembrane helix</keyword>
<dbReference type="PANTHER" id="PTHR31293:SF12">
    <property type="entry name" value="RNI-LIKE SUPERFAMILY PROTEIN"/>
    <property type="match status" value="1"/>
</dbReference>
<accession>A0AA39SUV3</accession>
<keyword evidence="1" id="KW-0472">Membrane</keyword>
<dbReference type="PANTHER" id="PTHR31293">
    <property type="entry name" value="RNI-LIKE SUPERFAMILY PROTEIN"/>
    <property type="match status" value="1"/>
</dbReference>
<gene>
    <name evidence="3" type="ORF">LWI29_011505</name>
</gene>
<dbReference type="AlphaFoldDB" id="A0AA39SUV3"/>
<dbReference type="Pfam" id="PF00646">
    <property type="entry name" value="F-box"/>
    <property type="match status" value="1"/>
</dbReference>
<name>A0AA39SUV3_ACESA</name>
<dbReference type="InterPro" id="IPR036047">
    <property type="entry name" value="F-box-like_dom_sf"/>
</dbReference>
<evidence type="ECO:0000313" key="3">
    <source>
        <dbReference type="EMBL" id="KAK0595964.1"/>
    </source>
</evidence>
<proteinExistence type="predicted"/>
<feature type="domain" description="F-box" evidence="2">
    <location>
        <begin position="4"/>
        <end position="36"/>
    </location>
</feature>
<keyword evidence="1" id="KW-0812">Transmembrane</keyword>
<reference evidence="3" key="2">
    <citation type="submission" date="2023-06" db="EMBL/GenBank/DDBJ databases">
        <authorList>
            <person name="Swenson N.G."/>
            <person name="Wegrzyn J.L."/>
            <person name="Mcevoy S.L."/>
        </authorList>
    </citation>
    <scope>NUCLEOTIDE SEQUENCE</scope>
    <source>
        <strain evidence="3">NS2018</strain>
        <tissue evidence="3">Leaf</tissue>
    </source>
</reference>
<keyword evidence="4" id="KW-1185">Reference proteome</keyword>
<comment type="caution">
    <text evidence="3">The sequence shown here is derived from an EMBL/GenBank/DDBJ whole genome shotgun (WGS) entry which is preliminary data.</text>
</comment>
<protein>
    <recommendedName>
        <fullName evidence="2">F-box domain-containing protein</fullName>
    </recommendedName>
</protein>
<evidence type="ECO:0000259" key="2">
    <source>
        <dbReference type="Pfam" id="PF00646"/>
    </source>
</evidence>
<dbReference type="InterPro" id="IPR055294">
    <property type="entry name" value="FBL60-like"/>
</dbReference>
<evidence type="ECO:0000256" key="1">
    <source>
        <dbReference type="SAM" id="Phobius"/>
    </source>
</evidence>
<dbReference type="Proteomes" id="UP001168877">
    <property type="component" value="Unassembled WGS sequence"/>
</dbReference>
<dbReference type="SUPFAM" id="SSF81383">
    <property type="entry name" value="F-box domain"/>
    <property type="match status" value="1"/>
</dbReference>
<dbReference type="InterPro" id="IPR001810">
    <property type="entry name" value="F-box_dom"/>
</dbReference>
<evidence type="ECO:0000313" key="4">
    <source>
        <dbReference type="Proteomes" id="UP001168877"/>
    </source>
</evidence>
<reference evidence="3" key="1">
    <citation type="journal article" date="2022" name="Plant J.">
        <title>Strategies of tolerance reflected in two North American maple genomes.</title>
        <authorList>
            <person name="McEvoy S.L."/>
            <person name="Sezen U.U."/>
            <person name="Trouern-Trend A."/>
            <person name="McMahon S.M."/>
            <person name="Schaberg P.G."/>
            <person name="Yang J."/>
            <person name="Wegrzyn J.L."/>
            <person name="Swenson N.G."/>
        </authorList>
    </citation>
    <scope>NUCLEOTIDE SEQUENCE</scope>
    <source>
        <strain evidence="3">NS2018</strain>
    </source>
</reference>
<dbReference type="Gene3D" id="1.20.1280.50">
    <property type="match status" value="1"/>
</dbReference>
<dbReference type="EMBL" id="JAUESC010000004">
    <property type="protein sequence ID" value="KAK0595964.1"/>
    <property type="molecule type" value="Genomic_DNA"/>
</dbReference>